<dbReference type="PANTHER" id="PTHR33608:SF6">
    <property type="entry name" value="BLL2464 PROTEIN"/>
    <property type="match status" value="1"/>
</dbReference>
<accession>A0ABW9C8Q0</accession>
<keyword evidence="3" id="KW-1185">Reference proteome</keyword>
<dbReference type="SUPFAM" id="SSF53300">
    <property type="entry name" value="vWA-like"/>
    <property type="match status" value="1"/>
</dbReference>
<dbReference type="Pfam" id="PF01882">
    <property type="entry name" value="DUF58"/>
    <property type="match status" value="1"/>
</dbReference>
<dbReference type="Proteomes" id="UP001629288">
    <property type="component" value="Unassembled WGS sequence"/>
</dbReference>
<protein>
    <submittedName>
        <fullName evidence="2">VWA domain-containing protein</fullName>
    </submittedName>
</protein>
<organism evidence="2 3">
    <name type="scientific">Paraburkholderia strydomiana</name>
    <dbReference type="NCBI Taxonomy" id="1245417"/>
    <lineage>
        <taxon>Bacteria</taxon>
        <taxon>Pseudomonadati</taxon>
        <taxon>Pseudomonadota</taxon>
        <taxon>Betaproteobacteria</taxon>
        <taxon>Burkholderiales</taxon>
        <taxon>Burkholderiaceae</taxon>
        <taxon>Paraburkholderia</taxon>
    </lineage>
</organism>
<evidence type="ECO:0000313" key="3">
    <source>
        <dbReference type="Proteomes" id="UP001629288"/>
    </source>
</evidence>
<evidence type="ECO:0000259" key="1">
    <source>
        <dbReference type="Pfam" id="PF01882"/>
    </source>
</evidence>
<comment type="caution">
    <text evidence="2">The sequence shown here is derived from an EMBL/GenBank/DDBJ whole genome shotgun (WGS) entry which is preliminary data.</text>
</comment>
<reference evidence="2 3" key="1">
    <citation type="journal article" date="2024" name="Chem. Sci.">
        <title>Discovery of megapolipeptins by genome mining of a Burkholderiales bacteria collection.</title>
        <authorList>
            <person name="Paulo B.S."/>
            <person name="Recchia M.J.J."/>
            <person name="Lee S."/>
            <person name="Fergusson C.H."/>
            <person name="Romanowski S.B."/>
            <person name="Hernandez A."/>
            <person name="Krull N."/>
            <person name="Liu D.Y."/>
            <person name="Cavanagh H."/>
            <person name="Bos A."/>
            <person name="Gray C.A."/>
            <person name="Murphy B.T."/>
            <person name="Linington R.G."/>
            <person name="Eustaquio A.S."/>
        </authorList>
    </citation>
    <scope>NUCLEOTIDE SEQUENCE [LARGE SCALE GENOMIC DNA]</scope>
    <source>
        <strain evidence="2 3">RL17-379-BIB-C</strain>
    </source>
</reference>
<feature type="domain" description="DUF58" evidence="1">
    <location>
        <begin position="47"/>
        <end position="277"/>
    </location>
</feature>
<dbReference type="InterPro" id="IPR002881">
    <property type="entry name" value="DUF58"/>
</dbReference>
<dbReference type="RefSeq" id="WP_408129550.1">
    <property type="nucleotide sequence ID" value="NZ_JAQQDH010000015.1"/>
</dbReference>
<evidence type="ECO:0000313" key="2">
    <source>
        <dbReference type="EMBL" id="MFM0447951.1"/>
    </source>
</evidence>
<dbReference type="PANTHER" id="PTHR33608">
    <property type="entry name" value="BLL2464 PROTEIN"/>
    <property type="match status" value="1"/>
</dbReference>
<proteinExistence type="predicted"/>
<sequence>MKEIAEFHYRLPMRSSGFRPGSHRGSSFGAGQEFAMHGRLFDYPDPRRIDLRASVRAARSEWLVRVHLQRAAVPVQVLVDVSASMRFGTRRSKLQVAADFVEALGYSAFRGGDPLGMLAFDSGARDDLFMPPRSGRGIGNLLAGMLRESAGVDAGTGADFAAAAVSGSGSGNRNRNRNGSGSVGALQRIASTLGGRQALVFLVSDFHWPLTALPAVLDLLVHAYVVPIVVWDAAEIAPPAGGPLLAVRDAESGARRTLWLSAGARERWHEGVARRRAELSQMFGKRAMQPFYIEGEFDPEAMSRYFLEAIA</sequence>
<name>A0ABW9C8Q0_9BURK</name>
<dbReference type="EMBL" id="JAQQDH010000015">
    <property type="protein sequence ID" value="MFM0447951.1"/>
    <property type="molecule type" value="Genomic_DNA"/>
</dbReference>
<dbReference type="InterPro" id="IPR036465">
    <property type="entry name" value="vWFA_dom_sf"/>
</dbReference>
<gene>
    <name evidence="2" type="ORF">PQR00_30540</name>
</gene>